<dbReference type="NCBIfam" id="NF000594">
    <property type="entry name" value="PRK00015.1-1"/>
    <property type="match status" value="1"/>
</dbReference>
<comment type="subcellular location">
    <subcellularLocation>
        <location evidence="4 14">Cytoplasm</location>
    </subcellularLocation>
</comment>
<dbReference type="CDD" id="cd07182">
    <property type="entry name" value="RNase_HII_bacteria_HII_like"/>
    <property type="match status" value="1"/>
</dbReference>
<dbReference type="InterPro" id="IPR036397">
    <property type="entry name" value="RNaseH_sf"/>
</dbReference>
<sequence length="255" mass="28294">MATIKEIKERLVTVQDVNDPYFLALADDSRAGVQKLLRQKEKALQKVAEQRLAFQKRFSLENELWQSGKQFVAGIDEVGRGCLAGPVVTAAVVLDDRFDLVEVNDSKQLSLKLRESLYAQILSEAVSVGIGVRSNQQIDQMGILNATKAAMNDAISHLNVTPEHLLIDAVQVPTSIPKTVMYKGDAKSISIAAASIVAKVYRDHLMRSYNKIYPGYGFDQNVGYGTKQHLEGLKELGVTPLHRLTFEPVPEFVRQ</sequence>
<comment type="cofactor">
    <cofactor evidence="14 15">
        <name>Mn(2+)</name>
        <dbReference type="ChEBI" id="CHEBI:29035"/>
    </cofactor>
    <cofactor evidence="14 15">
        <name>Mg(2+)</name>
        <dbReference type="ChEBI" id="CHEBI:18420"/>
    </cofactor>
    <text evidence="14 15">Manganese or magnesium. Binds 1 divalent metal ion per monomer in the absence of substrate. May bind a second metal ion after substrate binding.</text>
</comment>
<evidence type="ECO:0000256" key="9">
    <source>
        <dbReference type="ARBA" id="ARBA00022722"/>
    </source>
</evidence>
<dbReference type="RefSeq" id="WP_008840964.1">
    <property type="nucleotide sequence ID" value="NZ_CAKMBA010000001.1"/>
</dbReference>
<feature type="binding site" evidence="14 15">
    <location>
        <position position="76"/>
    </location>
    <ligand>
        <name>a divalent metal cation</name>
        <dbReference type="ChEBI" id="CHEBI:60240"/>
    </ligand>
</feature>
<dbReference type="Pfam" id="PF01351">
    <property type="entry name" value="RNase_HII"/>
    <property type="match status" value="1"/>
</dbReference>
<comment type="function">
    <text evidence="3 14 16">Endonuclease that specifically degrades the RNA of RNA-DNA hybrids.</text>
</comment>
<keyword evidence="8 14" id="KW-0963">Cytoplasm</keyword>
<evidence type="ECO:0000256" key="4">
    <source>
        <dbReference type="ARBA" id="ARBA00004496"/>
    </source>
</evidence>
<evidence type="ECO:0000256" key="15">
    <source>
        <dbReference type="PROSITE-ProRule" id="PRU01319"/>
    </source>
</evidence>
<dbReference type="InterPro" id="IPR024567">
    <property type="entry name" value="RNase_HII/HIII_dom"/>
</dbReference>
<comment type="similarity">
    <text evidence="5 14 16">Belongs to the RNase HII family.</text>
</comment>
<dbReference type="GO" id="GO:0006298">
    <property type="term" value="P:mismatch repair"/>
    <property type="evidence" value="ECO:0007669"/>
    <property type="project" value="TreeGrafter"/>
</dbReference>
<dbReference type="Proteomes" id="UP001280897">
    <property type="component" value="Unassembled WGS sequence"/>
</dbReference>
<keyword evidence="13 14" id="KW-0464">Manganese</keyword>
<evidence type="ECO:0000313" key="19">
    <source>
        <dbReference type="Proteomes" id="UP001280897"/>
    </source>
</evidence>
<keyword evidence="11 14" id="KW-0255">Endonuclease</keyword>
<dbReference type="GO" id="GO:0032299">
    <property type="term" value="C:ribonuclease H2 complex"/>
    <property type="evidence" value="ECO:0007669"/>
    <property type="project" value="TreeGrafter"/>
</dbReference>
<dbReference type="PROSITE" id="PS51975">
    <property type="entry name" value="RNASE_H_2"/>
    <property type="match status" value="1"/>
</dbReference>
<proteinExistence type="inferred from homology"/>
<keyword evidence="12 14" id="KW-0378">Hydrolase</keyword>
<dbReference type="SUPFAM" id="SSF53098">
    <property type="entry name" value="Ribonuclease H-like"/>
    <property type="match status" value="1"/>
</dbReference>
<dbReference type="GO" id="GO:0043137">
    <property type="term" value="P:DNA replication, removal of RNA primer"/>
    <property type="evidence" value="ECO:0007669"/>
    <property type="project" value="TreeGrafter"/>
</dbReference>
<keyword evidence="10 14" id="KW-0479">Metal-binding</keyword>
<evidence type="ECO:0000259" key="17">
    <source>
        <dbReference type="PROSITE" id="PS51975"/>
    </source>
</evidence>
<dbReference type="InterPro" id="IPR001352">
    <property type="entry name" value="RNase_HII/HIII"/>
</dbReference>
<gene>
    <name evidence="14" type="primary">rnhB</name>
    <name evidence="18" type="ORF">R0G89_01530</name>
</gene>
<evidence type="ECO:0000256" key="14">
    <source>
        <dbReference type="HAMAP-Rule" id="MF_00052"/>
    </source>
</evidence>
<comment type="caution">
    <text evidence="18">The sequence shown here is derived from an EMBL/GenBank/DDBJ whole genome shotgun (WGS) entry which is preliminary data.</text>
</comment>
<keyword evidence="9 14" id="KW-0540">Nuclease</keyword>
<dbReference type="HAMAP" id="MF_00052_B">
    <property type="entry name" value="RNase_HII_B"/>
    <property type="match status" value="1"/>
</dbReference>
<feature type="domain" description="RNase H type-2" evidence="17">
    <location>
        <begin position="70"/>
        <end position="255"/>
    </location>
</feature>
<evidence type="ECO:0000256" key="10">
    <source>
        <dbReference type="ARBA" id="ARBA00022723"/>
    </source>
</evidence>
<dbReference type="KEGG" id="paci:A4V11_01865"/>
<accession>A0AAW8YFZ8</accession>
<protein>
    <recommendedName>
        <fullName evidence="7 14">Ribonuclease HII</fullName>
        <shortName evidence="14">RNase HII</shortName>
        <ecNumber evidence="6 14">3.1.26.4</ecNumber>
    </recommendedName>
</protein>
<dbReference type="GO" id="GO:0005737">
    <property type="term" value="C:cytoplasm"/>
    <property type="evidence" value="ECO:0007669"/>
    <property type="project" value="UniProtKB-SubCell"/>
</dbReference>
<dbReference type="PANTHER" id="PTHR10954">
    <property type="entry name" value="RIBONUCLEASE H2 SUBUNIT A"/>
    <property type="match status" value="1"/>
</dbReference>
<comment type="catalytic activity">
    <reaction evidence="1 14 15 16">
        <text>Endonucleolytic cleavage to 5'-phosphomonoester.</text>
        <dbReference type="EC" id="3.1.26.4"/>
    </reaction>
</comment>
<evidence type="ECO:0000256" key="3">
    <source>
        <dbReference type="ARBA" id="ARBA00004065"/>
    </source>
</evidence>
<evidence type="ECO:0000256" key="13">
    <source>
        <dbReference type="ARBA" id="ARBA00023211"/>
    </source>
</evidence>
<feature type="binding site" evidence="14 15">
    <location>
        <position position="168"/>
    </location>
    <ligand>
        <name>a divalent metal cation</name>
        <dbReference type="ChEBI" id="CHEBI:60240"/>
    </ligand>
</feature>
<dbReference type="NCBIfam" id="NF000595">
    <property type="entry name" value="PRK00015.1-3"/>
    <property type="match status" value="1"/>
</dbReference>
<evidence type="ECO:0000256" key="8">
    <source>
        <dbReference type="ARBA" id="ARBA00022490"/>
    </source>
</evidence>
<dbReference type="EMBL" id="JAWJAV010000001">
    <property type="protein sequence ID" value="MDV2620419.1"/>
    <property type="molecule type" value="Genomic_DNA"/>
</dbReference>
<name>A0AAW8YFZ8_PEDAC</name>
<dbReference type="Gene3D" id="3.30.420.10">
    <property type="entry name" value="Ribonuclease H-like superfamily/Ribonuclease H"/>
    <property type="match status" value="1"/>
</dbReference>
<dbReference type="GO" id="GO:0003723">
    <property type="term" value="F:RNA binding"/>
    <property type="evidence" value="ECO:0007669"/>
    <property type="project" value="UniProtKB-UniRule"/>
</dbReference>
<dbReference type="GeneID" id="57365914"/>
<evidence type="ECO:0000256" key="7">
    <source>
        <dbReference type="ARBA" id="ARBA00019179"/>
    </source>
</evidence>
<dbReference type="InterPro" id="IPR012337">
    <property type="entry name" value="RNaseH-like_sf"/>
</dbReference>
<evidence type="ECO:0000256" key="5">
    <source>
        <dbReference type="ARBA" id="ARBA00007383"/>
    </source>
</evidence>
<dbReference type="PANTHER" id="PTHR10954:SF18">
    <property type="entry name" value="RIBONUCLEASE HII"/>
    <property type="match status" value="1"/>
</dbReference>
<evidence type="ECO:0000256" key="1">
    <source>
        <dbReference type="ARBA" id="ARBA00000077"/>
    </source>
</evidence>
<evidence type="ECO:0000256" key="11">
    <source>
        <dbReference type="ARBA" id="ARBA00022759"/>
    </source>
</evidence>
<evidence type="ECO:0000256" key="12">
    <source>
        <dbReference type="ARBA" id="ARBA00022801"/>
    </source>
</evidence>
<dbReference type="GO" id="GO:0004523">
    <property type="term" value="F:RNA-DNA hybrid ribonuclease activity"/>
    <property type="evidence" value="ECO:0007669"/>
    <property type="project" value="UniProtKB-UniRule"/>
</dbReference>
<dbReference type="EC" id="3.1.26.4" evidence="6 14"/>
<organism evidence="18 19">
    <name type="scientific">Pediococcus acidilactici</name>
    <dbReference type="NCBI Taxonomy" id="1254"/>
    <lineage>
        <taxon>Bacteria</taxon>
        <taxon>Bacillati</taxon>
        <taxon>Bacillota</taxon>
        <taxon>Bacilli</taxon>
        <taxon>Lactobacillales</taxon>
        <taxon>Lactobacillaceae</taxon>
        <taxon>Pediococcus</taxon>
        <taxon>Pediococcus acidilactici group</taxon>
    </lineage>
</organism>
<dbReference type="GO" id="GO:0030145">
    <property type="term" value="F:manganese ion binding"/>
    <property type="evidence" value="ECO:0007669"/>
    <property type="project" value="UniProtKB-UniRule"/>
</dbReference>
<dbReference type="AlphaFoldDB" id="A0AAW8YFZ8"/>
<evidence type="ECO:0000256" key="2">
    <source>
        <dbReference type="ARBA" id="ARBA00001946"/>
    </source>
</evidence>
<evidence type="ECO:0000256" key="16">
    <source>
        <dbReference type="RuleBase" id="RU003515"/>
    </source>
</evidence>
<evidence type="ECO:0000256" key="6">
    <source>
        <dbReference type="ARBA" id="ARBA00012180"/>
    </source>
</evidence>
<dbReference type="InterPro" id="IPR022898">
    <property type="entry name" value="RNase_HII"/>
</dbReference>
<reference evidence="18" key="1">
    <citation type="journal article" date="2023" name="PeerJ">
        <title>Selection and evaluation of lactic acid bacteria from chicken feces in Thailand as potential probiotics.</title>
        <authorList>
            <person name="Khurajog B."/>
            <person name="Disastra Y."/>
            <person name="Lawwyne L.D."/>
            <person name="Sirichokchatchawan W."/>
            <person name="Niyomtham W."/>
            <person name="Yindee J."/>
            <person name="Hampson D.J."/>
            <person name="Prapasarakul N."/>
        </authorList>
    </citation>
    <scope>NUCLEOTIDE SEQUENCE</scope>
    <source>
        <strain evidence="18">BF9</strain>
    </source>
</reference>
<comment type="cofactor">
    <cofactor evidence="2">
        <name>Mg(2+)</name>
        <dbReference type="ChEBI" id="CHEBI:18420"/>
    </cofactor>
</comment>
<dbReference type="FunFam" id="3.30.420.10:FF:000006">
    <property type="entry name" value="Ribonuclease HII"/>
    <property type="match status" value="1"/>
</dbReference>
<reference evidence="18" key="2">
    <citation type="submission" date="2023-10" db="EMBL/GenBank/DDBJ databases">
        <authorList>
            <person name="Khurajog B."/>
        </authorList>
    </citation>
    <scope>NUCLEOTIDE SEQUENCE</scope>
    <source>
        <strain evidence="18">BF9</strain>
    </source>
</reference>
<evidence type="ECO:0000313" key="18">
    <source>
        <dbReference type="EMBL" id="MDV2620419.1"/>
    </source>
</evidence>
<feature type="binding site" evidence="14 15">
    <location>
        <position position="77"/>
    </location>
    <ligand>
        <name>a divalent metal cation</name>
        <dbReference type="ChEBI" id="CHEBI:60240"/>
    </ligand>
</feature>